<keyword evidence="8" id="KW-1185">Reference proteome</keyword>
<organism evidence="7 8">
    <name type="scientific">Pygocentrus nattereri</name>
    <name type="common">Red-bellied piranha</name>
    <dbReference type="NCBI Taxonomy" id="42514"/>
    <lineage>
        <taxon>Eukaryota</taxon>
        <taxon>Metazoa</taxon>
        <taxon>Chordata</taxon>
        <taxon>Craniata</taxon>
        <taxon>Vertebrata</taxon>
        <taxon>Euteleostomi</taxon>
        <taxon>Actinopterygii</taxon>
        <taxon>Neopterygii</taxon>
        <taxon>Teleostei</taxon>
        <taxon>Ostariophysi</taxon>
        <taxon>Characiformes</taxon>
        <taxon>Characoidei</taxon>
        <taxon>Pygocentrus</taxon>
    </lineage>
</organism>
<evidence type="ECO:0000256" key="3">
    <source>
        <dbReference type="SAM" id="SignalP"/>
    </source>
</evidence>
<evidence type="ECO:0008006" key="9">
    <source>
        <dbReference type="Google" id="ProtNLM"/>
    </source>
</evidence>
<evidence type="ECO:0000256" key="1">
    <source>
        <dbReference type="SAM" id="MobiDB-lite"/>
    </source>
</evidence>
<evidence type="ECO:0000313" key="7">
    <source>
        <dbReference type="Ensembl" id="ENSPNAP00000010093.2"/>
    </source>
</evidence>
<feature type="domain" description="CDCP1 third and sixth CUB" evidence="4">
    <location>
        <begin position="712"/>
        <end position="823"/>
    </location>
</feature>
<proteinExistence type="predicted"/>
<protein>
    <recommendedName>
        <fullName evidence="9">CUB domain-containing protein 1-like</fullName>
    </recommendedName>
</protein>
<feature type="domain" description="CDCP1 second and fifth CUB" evidence="6">
    <location>
        <begin position="607"/>
        <end position="700"/>
    </location>
</feature>
<dbReference type="PANTHER" id="PTHR14477">
    <property type="entry name" value="CUB DOMAIN-CONTAINING PROTEIN 1"/>
    <property type="match status" value="1"/>
</dbReference>
<keyword evidence="2" id="KW-0812">Transmembrane</keyword>
<evidence type="ECO:0000259" key="6">
    <source>
        <dbReference type="Pfam" id="PF23668"/>
    </source>
</evidence>
<feature type="domain" description="CDCP1 second and fifth CUB" evidence="6">
    <location>
        <begin position="292"/>
        <end position="395"/>
    </location>
</feature>
<dbReference type="Ensembl" id="ENSPNAT00000016650.2">
    <property type="protein sequence ID" value="ENSPNAP00000010093.2"/>
    <property type="gene ID" value="ENSPNAG00000015609.2"/>
</dbReference>
<dbReference type="Pfam" id="PF23668">
    <property type="entry name" value="CUB_CDCP1_2"/>
    <property type="match status" value="3"/>
</dbReference>
<sequence length="1041" mass="114744">MGSLLIGLLLLLVPQTSECLQLTVHPEDVSTVTLSTSLPLDQCSVCELKDQVVGNCVTSLKIEPSENATVHLNCTEPHEAISVLIENRIECTKTDCTPERGNVPASFLSGFKRKLVWELGAPAETNLAVNFSDHGLKKVAEGDKCDDGYRYAVVTKGSDAKLQSQPYCRNVGSAYLTLPNRATLTLLVSQQEELPLSLFTVMPQPPQKRAIVPGQSVKVTPDPNTRVIISRKLASSDCTVCVGEGPSQTCAPQQTLSESLTTTVDFSCSKPQDVFSVEVNRDLDCSKDCNYNAIHPESSIFRDFDRTFTWDMKVVSSMAFQLDFPAPGMRQIPSSDHCPDKHTYTILMYARAGTVSLGTFCRNGTISRMQVLYKGRVTLMVPRDTDLISSNFKYSRTSGSASAVMDATLPRGQTNTDFFSAHDIPSDSVMKWNFVVPPMHNFTIQFLSYVKPECQSKEVKVTYQQNKVSIEKALTDEQPTNYQGDFSLSLTNCDAVRKAGVAGLSLSYRVSVFRSGYPYHCTVDLQSFQGLSLQIENTNPASFCEFRMDSVVQEKIVVPAGSKVDLSFLDCPSDELLLTATQTIECQSLSSCSVNGILLTIPSLDLCLPTPLRQFRWDLRVPEQGSVELSSPQGSLHQSVPGQECDGSVSLLVSDTDGSNIGRFCYRSNQGTIQKVQIFSNVTISAKADGTKDLSQQQGSIFNISFRSEITETLIYTVSPLVSTPVLLATPSWPGAMKADSTISWIVTIPEEYSAELLFINVSQPRCERSHTRVAIQEMGSSEEQSFREDEQYNDKYDIQSSFYLNMSNCEPEHGTFTALSKISLQKKTRKLLSIILAVVGALLAVMVIILAVVCVVVRKKKRLINRSSIYIPKGPVSLPGDASFSKSRGENDSPVYASIDDTMVYGHLLAQDGHTDRGPGNFNGHQVGTYRTFTSPMEISSKESGCELESMQGPEKDAYRPFLDPSETFMPARPRTPLDTVDSMGWDRRTVDNELYTFKNPGDPNPNRLSAVEPLPPPEPVDNSRSESDEAEPQYDMPDM</sequence>
<dbReference type="InterPro" id="IPR056268">
    <property type="entry name" value="CUB_CDCP1_1st"/>
</dbReference>
<dbReference type="PANTHER" id="PTHR14477:SF1">
    <property type="entry name" value="CUB DOMAIN-CONTAINING PROTEIN 1"/>
    <property type="match status" value="1"/>
</dbReference>
<evidence type="ECO:0000313" key="8">
    <source>
        <dbReference type="Proteomes" id="UP001501920"/>
    </source>
</evidence>
<dbReference type="Pfam" id="PF23667">
    <property type="entry name" value="CUB_CDCP1_1"/>
    <property type="match status" value="2"/>
</dbReference>
<keyword evidence="3" id="KW-0732">Signal</keyword>
<dbReference type="InterPro" id="IPR056269">
    <property type="entry name" value="CUB_CDCP1_2nd_5th"/>
</dbReference>
<feature type="domain" description="CDCP1 first CUB" evidence="5">
    <location>
        <begin position="216"/>
        <end position="285"/>
    </location>
</feature>
<gene>
    <name evidence="7" type="primary">PKDREJ</name>
</gene>
<feature type="domain" description="CDCP1 second and fifth CUB" evidence="6">
    <location>
        <begin position="101"/>
        <end position="201"/>
    </location>
</feature>
<dbReference type="AlphaFoldDB" id="A0A3B4CF28"/>
<feature type="signal peptide" evidence="3">
    <location>
        <begin position="1"/>
        <end position="19"/>
    </location>
</feature>
<dbReference type="InterPro" id="IPR056266">
    <property type="entry name" value="CDCP1_CUB_3rd_6th"/>
</dbReference>
<evidence type="ECO:0000259" key="5">
    <source>
        <dbReference type="Pfam" id="PF23667"/>
    </source>
</evidence>
<feature type="compositionally biased region" description="Acidic residues" evidence="1">
    <location>
        <begin position="1030"/>
        <end position="1041"/>
    </location>
</feature>
<dbReference type="Pfam" id="PF23665">
    <property type="entry name" value="CDCP1_CUB_6"/>
    <property type="match status" value="2"/>
</dbReference>
<evidence type="ECO:0000259" key="4">
    <source>
        <dbReference type="Pfam" id="PF23665"/>
    </source>
</evidence>
<feature type="transmembrane region" description="Helical" evidence="2">
    <location>
        <begin position="832"/>
        <end position="858"/>
    </location>
</feature>
<dbReference type="Proteomes" id="UP001501920">
    <property type="component" value="Chromosome 27"/>
</dbReference>
<feature type="domain" description="CDCP1 third and sixth CUB" evidence="4">
    <location>
        <begin position="424"/>
        <end position="502"/>
    </location>
</feature>
<keyword evidence="2" id="KW-0472">Membrane</keyword>
<reference evidence="7 8" key="1">
    <citation type="submission" date="2020-10" db="EMBL/GenBank/DDBJ databases">
        <title>Pygocentrus nattereri (red-bellied piranha) genome, fPygNat1, primary haplotype.</title>
        <authorList>
            <person name="Myers G."/>
            <person name="Meyer A."/>
            <person name="Karagic N."/>
            <person name="Pippel M."/>
            <person name="Winkler S."/>
            <person name="Tracey A."/>
            <person name="Wood J."/>
            <person name="Formenti G."/>
            <person name="Howe K."/>
            <person name="Fedrigo O."/>
            <person name="Jarvis E.D."/>
        </authorList>
    </citation>
    <scope>NUCLEOTIDE SEQUENCE [LARGE SCALE GENOMIC DNA]</scope>
</reference>
<dbReference type="GeneTree" id="ENSGT00390000010209"/>
<evidence type="ECO:0000256" key="2">
    <source>
        <dbReference type="SAM" id="Phobius"/>
    </source>
</evidence>
<accession>A0A3B4CF28</accession>
<reference evidence="7" key="2">
    <citation type="submission" date="2025-08" db="UniProtKB">
        <authorList>
            <consortium name="Ensembl"/>
        </authorList>
    </citation>
    <scope>IDENTIFICATION</scope>
</reference>
<feature type="chain" id="PRO_5043881948" description="CUB domain-containing protein 1-like" evidence="3">
    <location>
        <begin position="20"/>
        <end position="1041"/>
    </location>
</feature>
<feature type="domain" description="CDCP1 first CUB" evidence="5">
    <location>
        <begin position="21"/>
        <end position="91"/>
    </location>
</feature>
<keyword evidence="2" id="KW-1133">Transmembrane helix</keyword>
<name>A0A3B4CF28_PYGNA</name>
<reference evidence="7" key="3">
    <citation type="submission" date="2025-09" db="UniProtKB">
        <authorList>
            <consortium name="Ensembl"/>
        </authorList>
    </citation>
    <scope>IDENTIFICATION</scope>
</reference>
<dbReference type="InterPro" id="IPR038811">
    <property type="entry name" value="CDCP1"/>
</dbReference>
<feature type="region of interest" description="Disordered" evidence="1">
    <location>
        <begin position="996"/>
        <end position="1041"/>
    </location>
</feature>